<keyword evidence="2" id="KW-1185">Reference proteome</keyword>
<evidence type="ECO:0000313" key="2">
    <source>
        <dbReference type="Proteomes" id="UP000245626"/>
    </source>
</evidence>
<dbReference type="Proteomes" id="UP000245626">
    <property type="component" value="Unassembled WGS sequence"/>
</dbReference>
<proteinExistence type="predicted"/>
<reference evidence="1 2" key="1">
    <citation type="journal article" date="2018" name="Mol. Biol. Evol.">
        <title>Broad Genomic Sampling Reveals a Smut Pathogenic Ancestry of the Fungal Clade Ustilaginomycotina.</title>
        <authorList>
            <person name="Kijpornyongpan T."/>
            <person name="Mondo S.J."/>
            <person name="Barry K."/>
            <person name="Sandor L."/>
            <person name="Lee J."/>
            <person name="Lipzen A."/>
            <person name="Pangilinan J."/>
            <person name="LaButti K."/>
            <person name="Hainaut M."/>
            <person name="Henrissat B."/>
            <person name="Grigoriev I.V."/>
            <person name="Spatafora J.W."/>
            <person name="Aime M.C."/>
        </authorList>
    </citation>
    <scope>NUCLEOTIDE SEQUENCE [LARGE SCALE GENOMIC DNA]</scope>
    <source>
        <strain evidence="1 2">SA 807</strain>
    </source>
</reference>
<accession>A0ACD0NXK7</accession>
<protein>
    <submittedName>
        <fullName evidence="1">Uncharacterized protein</fullName>
    </submittedName>
</protein>
<organism evidence="1 2">
    <name type="scientific">Violaceomyces palustris</name>
    <dbReference type="NCBI Taxonomy" id="1673888"/>
    <lineage>
        <taxon>Eukaryota</taxon>
        <taxon>Fungi</taxon>
        <taxon>Dikarya</taxon>
        <taxon>Basidiomycota</taxon>
        <taxon>Ustilaginomycotina</taxon>
        <taxon>Ustilaginomycetes</taxon>
        <taxon>Violaceomycetales</taxon>
        <taxon>Violaceomycetaceae</taxon>
        <taxon>Violaceomyces</taxon>
    </lineage>
</organism>
<dbReference type="EMBL" id="KZ819925">
    <property type="protein sequence ID" value="PWN50502.1"/>
    <property type="molecule type" value="Genomic_DNA"/>
</dbReference>
<gene>
    <name evidence="1" type="ORF">IE53DRAFT_92118</name>
</gene>
<sequence>MAQATSSRSTNLDLLPIKSEYASPSTFNLRGADFAFDLPMERDPEAIFRPGLSSTTLGLSSQSVPKTQSTIFSSTELGSDSSHQLYTPSSVSSLYRQKDANELSPLSGDNYGYETAGQEASKRFTSSNSDTDKSQTDASCSSIYNMSAASSSPSQTSYATSNFGLIPKSSVSESFAQSDSDDRLHDSFGVPAAGSASLQSQNFLPRRTVDGSLAMADQYDGFNNRQAESSSPAQSNVGALAAQSYGNGSTESPALSHPGTPSNQQNYFHPQIPAQSMLHRASISGPVMQNYPQNPEVMAAPAPPRAHDMAAWGNASGGARPHTADGMFGQFGFPAVFSGSSSTGGTESNSSATSVTNGGYGNGNRPLTPSSSSENPIRVGGSSRFSSSTTPALPNSDIGGGKIFSYMPSVDDSSFMGFGGANGAAGLGMFGGLGGYHGGSGKKRPRRRYDEIERLYPCNWPGCTKSYGTLNHLNAHVAMQKHGAKRSPAEFKDMRKAWRKQKREEDQRRQSMQASSTEELLGGRSDLTRSNGYSSYPSHFGGLASAPSHATYATSSVGSGLMNTAPRYPINPPMLPFAFAPPSVTAYNGGSGISPHQQTSGNGAPSASVPSNGISSFPSQQQLYGQQAQTETSSSRPFTSAGGPPAFSQSGLGAYLMSHRGSI</sequence>
<evidence type="ECO:0000313" key="1">
    <source>
        <dbReference type="EMBL" id="PWN50502.1"/>
    </source>
</evidence>
<name>A0ACD0NXK7_9BASI</name>